<keyword evidence="2" id="KW-1185">Reference proteome</keyword>
<accession>A0A151RTK5</accession>
<organism evidence="1 2">
    <name type="scientific">Cajanus cajan</name>
    <name type="common">Pigeon pea</name>
    <name type="synonym">Cajanus indicus</name>
    <dbReference type="NCBI Taxonomy" id="3821"/>
    <lineage>
        <taxon>Eukaryota</taxon>
        <taxon>Viridiplantae</taxon>
        <taxon>Streptophyta</taxon>
        <taxon>Embryophyta</taxon>
        <taxon>Tracheophyta</taxon>
        <taxon>Spermatophyta</taxon>
        <taxon>Magnoliopsida</taxon>
        <taxon>eudicotyledons</taxon>
        <taxon>Gunneridae</taxon>
        <taxon>Pentapetalae</taxon>
        <taxon>rosids</taxon>
        <taxon>fabids</taxon>
        <taxon>Fabales</taxon>
        <taxon>Fabaceae</taxon>
        <taxon>Papilionoideae</taxon>
        <taxon>50 kb inversion clade</taxon>
        <taxon>NPAAA clade</taxon>
        <taxon>indigoferoid/millettioid clade</taxon>
        <taxon>Phaseoleae</taxon>
        <taxon>Cajanus</taxon>
    </lineage>
</organism>
<reference evidence="1" key="1">
    <citation type="journal article" date="2012" name="Nat. Biotechnol.">
        <title>Draft genome sequence of pigeonpea (Cajanus cajan), an orphan legume crop of resource-poor farmers.</title>
        <authorList>
            <person name="Varshney R.K."/>
            <person name="Chen W."/>
            <person name="Li Y."/>
            <person name="Bharti A.K."/>
            <person name="Saxena R.K."/>
            <person name="Schlueter J.A."/>
            <person name="Donoghue M.T."/>
            <person name="Azam S."/>
            <person name="Fan G."/>
            <person name="Whaley A.M."/>
            <person name="Farmer A.D."/>
            <person name="Sheridan J."/>
            <person name="Iwata A."/>
            <person name="Tuteja R."/>
            <person name="Penmetsa R.V."/>
            <person name="Wu W."/>
            <person name="Upadhyaya H.D."/>
            <person name="Yang S.P."/>
            <person name="Shah T."/>
            <person name="Saxena K.B."/>
            <person name="Michael T."/>
            <person name="McCombie W.R."/>
            <person name="Yang B."/>
            <person name="Zhang G."/>
            <person name="Yang H."/>
            <person name="Wang J."/>
            <person name="Spillane C."/>
            <person name="Cook D.R."/>
            <person name="May G.D."/>
            <person name="Xu X."/>
            <person name="Jackson S.A."/>
        </authorList>
    </citation>
    <scope>NUCLEOTIDE SEQUENCE [LARGE SCALE GENOMIC DNA]</scope>
</reference>
<dbReference type="Gramene" id="C.cajan_28487.t">
    <property type="protein sequence ID" value="C.cajan_28487.t.cds1"/>
    <property type="gene ID" value="C.cajan_28487"/>
</dbReference>
<sequence>MSISISHIFREANLTADCLARYKGPMDEDFLLFNSPPDFVLSYLEADKPFNSSLSCL</sequence>
<gene>
    <name evidence="1" type="ORF">KK1_032563</name>
</gene>
<protein>
    <recommendedName>
        <fullName evidence="3">RNase H type-1 domain-containing protein</fullName>
    </recommendedName>
</protein>
<dbReference type="EMBL" id="KQ483576">
    <property type="protein sequence ID" value="KYP45884.1"/>
    <property type="molecule type" value="Genomic_DNA"/>
</dbReference>
<proteinExistence type="predicted"/>
<evidence type="ECO:0008006" key="3">
    <source>
        <dbReference type="Google" id="ProtNLM"/>
    </source>
</evidence>
<evidence type="ECO:0000313" key="2">
    <source>
        <dbReference type="Proteomes" id="UP000075243"/>
    </source>
</evidence>
<evidence type="ECO:0000313" key="1">
    <source>
        <dbReference type="EMBL" id="KYP45884.1"/>
    </source>
</evidence>
<dbReference type="AlphaFoldDB" id="A0A151RTK5"/>
<dbReference type="Proteomes" id="UP000075243">
    <property type="component" value="Unassembled WGS sequence"/>
</dbReference>
<name>A0A151RTK5_CAJCA</name>